<feature type="disulfide bond" evidence="9">
    <location>
        <begin position="26"/>
        <end position="66"/>
    </location>
</feature>
<name>A0A1Q8S0F8_9PEZI</name>
<evidence type="ECO:0000256" key="8">
    <source>
        <dbReference type="ARBA" id="ARBA00023288"/>
    </source>
</evidence>
<evidence type="ECO:0000256" key="10">
    <source>
        <dbReference type="SAM" id="SignalP"/>
    </source>
</evidence>
<feature type="signal peptide" evidence="10">
    <location>
        <begin position="1"/>
        <end position="18"/>
    </location>
</feature>
<feature type="chain" id="PRO_5012954692" description="CFEM domain-containing protein" evidence="10">
    <location>
        <begin position="19"/>
        <end position="97"/>
    </location>
</feature>
<evidence type="ECO:0000256" key="5">
    <source>
        <dbReference type="ARBA" id="ARBA00022622"/>
    </source>
</evidence>
<evidence type="ECO:0000256" key="9">
    <source>
        <dbReference type="PROSITE-ProRule" id="PRU01356"/>
    </source>
</evidence>
<keyword evidence="4" id="KW-0964">Secreted</keyword>
<dbReference type="GO" id="GO:0005576">
    <property type="term" value="C:extracellular region"/>
    <property type="evidence" value="ECO:0007669"/>
    <property type="project" value="UniProtKB-SubCell"/>
</dbReference>
<dbReference type="GO" id="GO:0098552">
    <property type="term" value="C:side of membrane"/>
    <property type="evidence" value="ECO:0007669"/>
    <property type="project" value="UniProtKB-KW"/>
</dbReference>
<feature type="disulfide bond" evidence="9">
    <location>
        <begin position="30"/>
        <end position="61"/>
    </location>
</feature>
<dbReference type="Proteomes" id="UP000186583">
    <property type="component" value="Unassembled WGS sequence"/>
</dbReference>
<dbReference type="AlphaFoldDB" id="A0A1Q8S0F8"/>
<comment type="subcellular location">
    <subcellularLocation>
        <location evidence="1">Membrane</location>
        <topology evidence="1">Lipid-anchor</topology>
        <topology evidence="1">GPI-anchor</topology>
    </subcellularLocation>
    <subcellularLocation>
        <location evidence="2">Secreted</location>
    </subcellularLocation>
</comment>
<comment type="caution">
    <text evidence="12">The sequence shown here is derived from an EMBL/GenBank/DDBJ whole genome shotgun (WGS) entry which is preliminary data.</text>
</comment>
<dbReference type="OrthoDB" id="4848098at2759"/>
<evidence type="ECO:0000259" key="11">
    <source>
        <dbReference type="PROSITE" id="PS52012"/>
    </source>
</evidence>
<keyword evidence="8" id="KW-0449">Lipoprotein</keyword>
<evidence type="ECO:0000256" key="2">
    <source>
        <dbReference type="ARBA" id="ARBA00004613"/>
    </source>
</evidence>
<proteinExistence type="inferred from homology"/>
<organism evidence="12 13">
    <name type="scientific">Colletotrichum chlorophyti</name>
    <dbReference type="NCBI Taxonomy" id="708187"/>
    <lineage>
        <taxon>Eukaryota</taxon>
        <taxon>Fungi</taxon>
        <taxon>Dikarya</taxon>
        <taxon>Ascomycota</taxon>
        <taxon>Pezizomycotina</taxon>
        <taxon>Sordariomycetes</taxon>
        <taxon>Hypocreomycetidae</taxon>
        <taxon>Glomerellales</taxon>
        <taxon>Glomerellaceae</taxon>
        <taxon>Colletotrichum</taxon>
    </lineage>
</organism>
<dbReference type="PROSITE" id="PS52012">
    <property type="entry name" value="CFEM"/>
    <property type="match status" value="1"/>
</dbReference>
<evidence type="ECO:0000256" key="1">
    <source>
        <dbReference type="ARBA" id="ARBA00004589"/>
    </source>
</evidence>
<dbReference type="STRING" id="708187.A0A1Q8S0F8"/>
<accession>A0A1Q8S0F8</accession>
<feature type="disulfide bond" evidence="9">
    <location>
        <begin position="50"/>
        <end position="83"/>
    </location>
</feature>
<keyword evidence="5" id="KW-0325">Glycoprotein</keyword>
<keyword evidence="5" id="KW-0472">Membrane</keyword>
<keyword evidence="6 10" id="KW-0732">Signal</keyword>
<evidence type="ECO:0000256" key="7">
    <source>
        <dbReference type="ARBA" id="ARBA00023157"/>
    </source>
</evidence>
<dbReference type="InterPro" id="IPR008427">
    <property type="entry name" value="Extracellular_membr_CFEM_dom"/>
</dbReference>
<evidence type="ECO:0000256" key="4">
    <source>
        <dbReference type="ARBA" id="ARBA00022525"/>
    </source>
</evidence>
<evidence type="ECO:0000313" key="12">
    <source>
        <dbReference type="EMBL" id="OLN94074.1"/>
    </source>
</evidence>
<evidence type="ECO:0000256" key="6">
    <source>
        <dbReference type="ARBA" id="ARBA00022729"/>
    </source>
</evidence>
<feature type="domain" description="CFEM" evidence="11">
    <location>
        <begin position="1"/>
        <end position="97"/>
    </location>
</feature>
<reference evidence="12 13" key="1">
    <citation type="submission" date="2016-11" db="EMBL/GenBank/DDBJ databases">
        <title>Draft Genome Assembly of Colletotrichum chlorophyti a pathogen of herbaceous plants.</title>
        <authorList>
            <person name="Gan P."/>
            <person name="Narusaka M."/>
            <person name="Tsushima A."/>
            <person name="Narusaka Y."/>
            <person name="Takano Y."/>
            <person name="Shirasu K."/>
        </authorList>
    </citation>
    <scope>NUCLEOTIDE SEQUENCE [LARGE SCALE GENOMIC DNA]</scope>
    <source>
        <strain evidence="12 13">NTL11</strain>
    </source>
</reference>
<protein>
    <recommendedName>
        <fullName evidence="11">CFEM domain-containing protein</fullName>
    </recommendedName>
</protein>
<keyword evidence="5" id="KW-0336">GPI-anchor</keyword>
<gene>
    <name evidence="12" type="ORF">CCHL11_08855</name>
</gene>
<comment type="caution">
    <text evidence="9">Lacks conserved residue(s) required for the propagation of feature annotation.</text>
</comment>
<evidence type="ECO:0000256" key="3">
    <source>
        <dbReference type="ARBA" id="ARBA00010031"/>
    </source>
</evidence>
<keyword evidence="13" id="KW-1185">Reference proteome</keyword>
<comment type="similarity">
    <text evidence="3">Belongs to the RBT5 family.</text>
</comment>
<dbReference type="Pfam" id="PF05730">
    <property type="entry name" value="CFEM"/>
    <property type="match status" value="1"/>
</dbReference>
<dbReference type="EMBL" id="MPGH01000047">
    <property type="protein sequence ID" value="OLN94074.1"/>
    <property type="molecule type" value="Genomic_DNA"/>
</dbReference>
<keyword evidence="7 9" id="KW-1015">Disulfide bond</keyword>
<evidence type="ECO:0000313" key="13">
    <source>
        <dbReference type="Proteomes" id="UP000186583"/>
    </source>
</evidence>
<sequence>MRLSLLAVFATAVGLAAADNVDLPDCSRGCLDDGLKKANCNTDNIKDCYCPKANVNELVSCVTSNCKSQDDLLKTAQAAGKICPQYAFPGTGTGNGN</sequence>